<evidence type="ECO:0000313" key="2">
    <source>
        <dbReference type="WBParaSite" id="JU765_v2.g6305.t1"/>
    </source>
</evidence>
<protein>
    <submittedName>
        <fullName evidence="2">Uncharacterized protein</fullName>
    </submittedName>
</protein>
<evidence type="ECO:0000313" key="1">
    <source>
        <dbReference type="Proteomes" id="UP000887576"/>
    </source>
</evidence>
<name>A0AC34RFG6_9BILA</name>
<sequence>MASVKDLEFWLGEVETLLQSDDFGRDLISVENLLKKHQLLEADIAQHADRIRDMNSEADSLLEADQFDREQIEKRRGNINDRYARVRDLAGKRREALNNSLTVHQFLR</sequence>
<reference evidence="2" key="1">
    <citation type="submission" date="2022-11" db="UniProtKB">
        <authorList>
            <consortium name="WormBaseParasite"/>
        </authorList>
    </citation>
    <scope>IDENTIFICATION</scope>
</reference>
<proteinExistence type="predicted"/>
<dbReference type="WBParaSite" id="JU765_v2.g6305.t1">
    <property type="protein sequence ID" value="JU765_v2.g6305.t1"/>
    <property type="gene ID" value="JU765_v2.g6305"/>
</dbReference>
<accession>A0AC34RFG6</accession>
<dbReference type="Proteomes" id="UP000887576">
    <property type="component" value="Unplaced"/>
</dbReference>
<organism evidence="1 2">
    <name type="scientific">Panagrolaimus sp. JU765</name>
    <dbReference type="NCBI Taxonomy" id="591449"/>
    <lineage>
        <taxon>Eukaryota</taxon>
        <taxon>Metazoa</taxon>
        <taxon>Ecdysozoa</taxon>
        <taxon>Nematoda</taxon>
        <taxon>Chromadorea</taxon>
        <taxon>Rhabditida</taxon>
        <taxon>Tylenchina</taxon>
        <taxon>Panagrolaimomorpha</taxon>
        <taxon>Panagrolaimoidea</taxon>
        <taxon>Panagrolaimidae</taxon>
        <taxon>Panagrolaimus</taxon>
    </lineage>
</organism>